<name>A0ABW3C8I7_9ACTN</name>
<reference evidence="3" key="1">
    <citation type="journal article" date="2019" name="Int. J. Syst. Evol. Microbiol.">
        <title>The Global Catalogue of Microorganisms (GCM) 10K type strain sequencing project: providing services to taxonomists for standard genome sequencing and annotation.</title>
        <authorList>
            <consortium name="The Broad Institute Genomics Platform"/>
            <consortium name="The Broad Institute Genome Sequencing Center for Infectious Disease"/>
            <person name="Wu L."/>
            <person name="Ma J."/>
        </authorList>
    </citation>
    <scope>NUCLEOTIDE SEQUENCE [LARGE SCALE GENOMIC DNA]</scope>
    <source>
        <strain evidence="3">JCM 31696</strain>
    </source>
</reference>
<dbReference type="EMBL" id="JBHTIR010000108">
    <property type="protein sequence ID" value="MFD0850769.1"/>
    <property type="molecule type" value="Genomic_DNA"/>
</dbReference>
<evidence type="ECO:0000256" key="1">
    <source>
        <dbReference type="SAM" id="MobiDB-lite"/>
    </source>
</evidence>
<evidence type="ECO:0000313" key="2">
    <source>
        <dbReference type="EMBL" id="MFD0850769.1"/>
    </source>
</evidence>
<sequence length="113" mass="11852">MVVPENISAAVNYSCRDCLTYALASQLVVTLPEGLSDDAKARITALWQDIESFGERIQGLSPQQIQAQLERYKAEILAILIADGAIPTPSPTPTTSTPASPSATEPATPGPSG</sequence>
<feature type="compositionally biased region" description="Low complexity" evidence="1">
    <location>
        <begin position="93"/>
        <end position="107"/>
    </location>
</feature>
<organism evidence="2 3">
    <name type="scientific">Actinomadura adrarensis</name>
    <dbReference type="NCBI Taxonomy" id="1819600"/>
    <lineage>
        <taxon>Bacteria</taxon>
        <taxon>Bacillati</taxon>
        <taxon>Actinomycetota</taxon>
        <taxon>Actinomycetes</taxon>
        <taxon>Streptosporangiales</taxon>
        <taxon>Thermomonosporaceae</taxon>
        <taxon>Actinomadura</taxon>
    </lineage>
</organism>
<evidence type="ECO:0008006" key="4">
    <source>
        <dbReference type="Google" id="ProtNLM"/>
    </source>
</evidence>
<protein>
    <recommendedName>
        <fullName evidence="4">WXG100 family type VII secretion target</fullName>
    </recommendedName>
</protein>
<evidence type="ECO:0000313" key="3">
    <source>
        <dbReference type="Proteomes" id="UP001597083"/>
    </source>
</evidence>
<keyword evidence="3" id="KW-1185">Reference proteome</keyword>
<accession>A0ABW3C8I7</accession>
<gene>
    <name evidence="2" type="ORF">ACFQ07_00815</name>
</gene>
<proteinExistence type="predicted"/>
<dbReference type="Proteomes" id="UP001597083">
    <property type="component" value="Unassembled WGS sequence"/>
</dbReference>
<feature type="region of interest" description="Disordered" evidence="1">
    <location>
        <begin position="85"/>
        <end position="113"/>
    </location>
</feature>
<comment type="caution">
    <text evidence="2">The sequence shown here is derived from an EMBL/GenBank/DDBJ whole genome shotgun (WGS) entry which is preliminary data.</text>
</comment>
<feature type="non-terminal residue" evidence="2">
    <location>
        <position position="113"/>
    </location>
</feature>